<feature type="transmembrane region" description="Helical" evidence="1">
    <location>
        <begin position="9"/>
        <end position="29"/>
    </location>
</feature>
<feature type="transmembrane region" description="Helical" evidence="1">
    <location>
        <begin position="194"/>
        <end position="214"/>
    </location>
</feature>
<feature type="transmembrane region" description="Helical" evidence="1">
    <location>
        <begin position="124"/>
        <end position="146"/>
    </location>
</feature>
<keyword evidence="1" id="KW-1133">Transmembrane helix</keyword>
<sequence>MLKFINKKLLIILVSVFFIALIFWGSAILRNSFFDLVSFFKTYIDIYPILSIFVFLLLSVMSVMLMSFSSIWLVPIAAAVWGNFYTSILLLAGWLLGSIFSYLVGRYAGYPIVSKIIDPKKIDYYRKLLFETNSGFGLIIMSRFVLPSEIPGYVLGIAKYNFIKYFAATFLTELPYVIISVYAVRAIIDREPLALIIWSSIWFIAASILFYVYYIKIHHGHTHDGIIDENNNS</sequence>
<feature type="domain" description="VTT" evidence="2">
    <location>
        <begin position="73"/>
        <end position="184"/>
    </location>
</feature>
<dbReference type="EMBL" id="LBTF01000043">
    <property type="protein sequence ID" value="KKQ34572.1"/>
    <property type="molecule type" value="Genomic_DNA"/>
</dbReference>
<evidence type="ECO:0000256" key="1">
    <source>
        <dbReference type="SAM" id="Phobius"/>
    </source>
</evidence>
<dbReference type="Proteomes" id="UP000033876">
    <property type="component" value="Unassembled WGS sequence"/>
</dbReference>
<comment type="caution">
    <text evidence="3">The sequence shown here is derived from an EMBL/GenBank/DDBJ whole genome shotgun (WGS) entry which is preliminary data.</text>
</comment>
<organism evidence="3 4">
    <name type="scientific">Candidatus Nomurabacteria bacterium GW2011_GWB1_37_5</name>
    <dbReference type="NCBI Taxonomy" id="1618742"/>
    <lineage>
        <taxon>Bacteria</taxon>
        <taxon>Candidatus Nomuraibacteriota</taxon>
    </lineage>
</organism>
<protein>
    <recommendedName>
        <fullName evidence="2">VTT domain-containing protein</fullName>
    </recommendedName>
</protein>
<keyword evidence="1" id="KW-0812">Transmembrane</keyword>
<feature type="transmembrane region" description="Helical" evidence="1">
    <location>
        <begin position="166"/>
        <end position="188"/>
    </location>
</feature>
<reference evidence="3 4" key="1">
    <citation type="journal article" date="2015" name="Nature">
        <title>rRNA introns, odd ribosomes, and small enigmatic genomes across a large radiation of phyla.</title>
        <authorList>
            <person name="Brown C.T."/>
            <person name="Hug L.A."/>
            <person name="Thomas B.C."/>
            <person name="Sharon I."/>
            <person name="Castelle C.J."/>
            <person name="Singh A."/>
            <person name="Wilkins M.J."/>
            <person name="Williams K.H."/>
            <person name="Banfield J.F."/>
        </authorList>
    </citation>
    <scope>NUCLEOTIDE SEQUENCE [LARGE SCALE GENOMIC DNA]</scope>
</reference>
<name>A0A0G0GWW1_9BACT</name>
<dbReference type="AlphaFoldDB" id="A0A0G0GWW1"/>
<gene>
    <name evidence="3" type="ORF">US50_C0043G0004</name>
</gene>
<evidence type="ECO:0000313" key="3">
    <source>
        <dbReference type="EMBL" id="KKQ34572.1"/>
    </source>
</evidence>
<dbReference type="PATRIC" id="fig|1618742.3.peg.664"/>
<evidence type="ECO:0000313" key="4">
    <source>
        <dbReference type="Proteomes" id="UP000033876"/>
    </source>
</evidence>
<feature type="transmembrane region" description="Helical" evidence="1">
    <location>
        <begin position="49"/>
        <end position="72"/>
    </location>
</feature>
<evidence type="ECO:0000259" key="2">
    <source>
        <dbReference type="Pfam" id="PF09335"/>
    </source>
</evidence>
<dbReference type="InterPro" id="IPR032816">
    <property type="entry name" value="VTT_dom"/>
</dbReference>
<accession>A0A0G0GWW1</accession>
<dbReference type="Pfam" id="PF09335">
    <property type="entry name" value="VTT_dom"/>
    <property type="match status" value="1"/>
</dbReference>
<proteinExistence type="predicted"/>
<keyword evidence="1" id="KW-0472">Membrane</keyword>